<reference evidence="2 3" key="1">
    <citation type="submission" date="2024-11" db="EMBL/GenBank/DDBJ databases">
        <title>A near-complete genome assembly of Cinchona calisaya.</title>
        <authorList>
            <person name="Lian D.C."/>
            <person name="Zhao X.W."/>
            <person name="Wei L."/>
        </authorList>
    </citation>
    <scope>NUCLEOTIDE SEQUENCE [LARGE SCALE GENOMIC DNA]</scope>
    <source>
        <tissue evidence="2">Nenye</tissue>
    </source>
</reference>
<proteinExistence type="predicted"/>
<dbReference type="AlphaFoldDB" id="A0ABD2YP03"/>
<feature type="region of interest" description="Disordered" evidence="1">
    <location>
        <begin position="95"/>
        <end position="120"/>
    </location>
</feature>
<dbReference type="InterPro" id="IPR012881">
    <property type="entry name" value="DUF1685"/>
</dbReference>
<feature type="compositionally biased region" description="Basic residues" evidence="1">
    <location>
        <begin position="106"/>
        <end position="115"/>
    </location>
</feature>
<evidence type="ECO:0000256" key="1">
    <source>
        <dbReference type="SAM" id="MobiDB-lite"/>
    </source>
</evidence>
<organism evidence="2 3">
    <name type="scientific">Cinchona calisaya</name>
    <dbReference type="NCBI Taxonomy" id="153742"/>
    <lineage>
        <taxon>Eukaryota</taxon>
        <taxon>Viridiplantae</taxon>
        <taxon>Streptophyta</taxon>
        <taxon>Embryophyta</taxon>
        <taxon>Tracheophyta</taxon>
        <taxon>Spermatophyta</taxon>
        <taxon>Magnoliopsida</taxon>
        <taxon>eudicotyledons</taxon>
        <taxon>Gunneridae</taxon>
        <taxon>Pentapetalae</taxon>
        <taxon>asterids</taxon>
        <taxon>lamiids</taxon>
        <taxon>Gentianales</taxon>
        <taxon>Rubiaceae</taxon>
        <taxon>Cinchonoideae</taxon>
        <taxon>Cinchoneae</taxon>
        <taxon>Cinchona</taxon>
    </lineage>
</organism>
<sequence>MSSEEELTLFDFYWFEHCILRKKQPFISNSNLDLNEEFEPKLNLSSTPSFIVRSFSDQALSSKDNLFTNSSDDNSPSPKSVLHLPKLQTILSGKEVGEFSSSEGGKRRKMRKGGRRSNNISSKSLSELEFEELKGFMDLGFVFSDEDKDSSLVSIIPGLQRLGRKDEEEEKKGNYFVDESAVSRPYLSEAWDVLDEKKAERKVKKQLMNWRINPALGNEMEIKDQLRFWAHTVASTVK</sequence>
<accession>A0ABD2YP03</accession>
<evidence type="ECO:0000313" key="3">
    <source>
        <dbReference type="Proteomes" id="UP001630127"/>
    </source>
</evidence>
<dbReference type="Pfam" id="PF07939">
    <property type="entry name" value="DUF1685"/>
    <property type="match status" value="1"/>
</dbReference>
<name>A0ABD2YP03_9GENT</name>
<dbReference type="EMBL" id="JBJUIK010000012">
    <property type="protein sequence ID" value="KAL3509098.1"/>
    <property type="molecule type" value="Genomic_DNA"/>
</dbReference>
<keyword evidence="3" id="KW-1185">Reference proteome</keyword>
<dbReference type="Proteomes" id="UP001630127">
    <property type="component" value="Unassembled WGS sequence"/>
</dbReference>
<gene>
    <name evidence="2" type="ORF">ACH5RR_028499</name>
</gene>
<dbReference type="PANTHER" id="PTHR33785">
    <property type="entry name" value="OS06G0550800 PROTEIN"/>
    <property type="match status" value="1"/>
</dbReference>
<dbReference type="PANTHER" id="PTHR33785:SF12">
    <property type="entry name" value="DUF1685 FAMILY PROTEIN"/>
    <property type="match status" value="1"/>
</dbReference>
<comment type="caution">
    <text evidence="2">The sequence shown here is derived from an EMBL/GenBank/DDBJ whole genome shotgun (WGS) entry which is preliminary data.</text>
</comment>
<protein>
    <submittedName>
        <fullName evidence="2">Uncharacterized protein</fullName>
    </submittedName>
</protein>
<evidence type="ECO:0000313" key="2">
    <source>
        <dbReference type="EMBL" id="KAL3509098.1"/>
    </source>
</evidence>